<feature type="coiled-coil region" evidence="5">
    <location>
        <begin position="204"/>
        <end position="262"/>
    </location>
</feature>
<evidence type="ECO:0000256" key="4">
    <source>
        <dbReference type="ARBA" id="ARBA00041402"/>
    </source>
</evidence>
<dbReference type="InterPro" id="IPR026188">
    <property type="entry name" value="Lebercilin-like"/>
</dbReference>
<evidence type="ECO:0000259" key="7">
    <source>
        <dbReference type="Pfam" id="PF15619"/>
    </source>
</evidence>
<feature type="compositionally biased region" description="Low complexity" evidence="6">
    <location>
        <begin position="537"/>
        <end position="554"/>
    </location>
</feature>
<sequence length="659" mass="74310">MSLADPAETGVDEHLPCVALGPRRRSAECTGTQDAGDCSRGSPSHASDRSVDYSRSQCSCRSLSSPCDYSEDFLSECSETARNRNYLEKTMIREKKNEKKTYNVSKVSQPKGQKEISVGKKHNRNAPLLNAQNNVIAQRRDAMTHRILSARLQKIKELKNELCDIRRKLEATVIENQFLKHLQLRHLKAIGKYENSQNNLPQIMVKHQNEVKNLRQLLRKSQEKERSASRKLRETDSELLKTKDSLQELQRLSEDKNLAEREELTQKLSVLTTKTEANNKKIQSLEKQLRLNNRVFNRQLATENRKTLAAQAATKTLQMEIKRLQQKLKEKDRELEIRNIYANRILKHLHDKDYPTVSSTKSVQADRSFLFTSMKHQETQKSEDVPSLTTKGKKTTGNIGHKEKSTGMTCAVPPCISKLPNQEESKKKYEDLSKEEDHLEVRAPPEDPERQREKKEDQEKKTTLVPEEQEVPPKRIQETHPDREDTREDDAVKEEFRSLQVSDEGEGPKKSAAANVKIPFRQRKHYLFTEATENLHLGLPASGGPAGAGRPTGLEGPKPERSVSGYEPSFGKSSRPKAKDTFSEKKSSLMEELFGSGCAFKHDPTSTAAPRGAEETAEGKAHHPPPGQASASNAFGDSKVTVVNSKSSSPTEGKRKIII</sequence>
<feature type="compositionally biased region" description="Basic and acidic residues" evidence="6">
    <location>
        <begin position="471"/>
        <end position="497"/>
    </location>
</feature>
<evidence type="ECO:0000256" key="6">
    <source>
        <dbReference type="SAM" id="MobiDB-lite"/>
    </source>
</evidence>
<evidence type="ECO:0000256" key="3">
    <source>
        <dbReference type="ARBA" id="ARBA00041189"/>
    </source>
</evidence>
<dbReference type="PANTHER" id="PTHR16650:SF9">
    <property type="entry name" value="LEBERCILIN-LIKE PROTEIN"/>
    <property type="match status" value="1"/>
</dbReference>
<feature type="region of interest" description="Disordered" evidence="6">
    <location>
        <begin position="28"/>
        <end position="51"/>
    </location>
</feature>
<dbReference type="GeneTree" id="ENSGT00560000077266"/>
<feature type="region of interest" description="Disordered" evidence="6">
    <location>
        <begin position="97"/>
        <end position="118"/>
    </location>
</feature>
<keyword evidence="9" id="KW-1185">Reference proteome</keyword>
<feature type="domain" description="Lebercilin" evidence="7">
    <location>
        <begin position="143"/>
        <end position="335"/>
    </location>
</feature>
<feature type="compositionally biased region" description="Low complexity" evidence="6">
    <location>
        <begin position="638"/>
        <end position="649"/>
    </location>
</feature>
<dbReference type="GO" id="GO:0005930">
    <property type="term" value="C:axoneme"/>
    <property type="evidence" value="ECO:0007669"/>
    <property type="project" value="TreeGrafter"/>
</dbReference>
<keyword evidence="2 5" id="KW-0175">Coiled coil</keyword>
<dbReference type="Pfam" id="PF15619">
    <property type="entry name" value="Lebercilin"/>
    <property type="match status" value="1"/>
</dbReference>
<dbReference type="OMA" id="MKHQETQ"/>
<evidence type="ECO:0000313" key="9">
    <source>
        <dbReference type="Proteomes" id="UP000694399"/>
    </source>
</evidence>
<protein>
    <recommendedName>
        <fullName evidence="3">Lebercilin-like protein</fullName>
    </recommendedName>
    <alternativeName>
        <fullName evidence="4">Leber congenital amaurosis 5-like protein</fullName>
    </alternativeName>
</protein>
<gene>
    <name evidence="8" type="primary">LCA5L</name>
</gene>
<reference evidence="8" key="1">
    <citation type="journal article" date="2019" name="bioRxiv">
        <title>Long live the king: chromosome-level assembly of the lion (Panthera leo) using linked-read, Hi-C, and long read data.</title>
        <authorList>
            <person name="Armstrong E.E."/>
            <person name="Taylor R.W."/>
            <person name="Miller D.E."/>
            <person name="Kaelin C."/>
            <person name="Barsh G."/>
            <person name="Hadly E.A."/>
            <person name="Petrov D."/>
        </authorList>
    </citation>
    <scope>NUCLEOTIDE SEQUENCE [LARGE SCALE GENOMIC DNA]</scope>
</reference>
<organism evidence="8 9">
    <name type="scientific">Panthera leo</name>
    <name type="common">Lion</name>
    <dbReference type="NCBI Taxonomy" id="9689"/>
    <lineage>
        <taxon>Eukaryota</taxon>
        <taxon>Metazoa</taxon>
        <taxon>Chordata</taxon>
        <taxon>Craniata</taxon>
        <taxon>Vertebrata</taxon>
        <taxon>Euteleostomi</taxon>
        <taxon>Mammalia</taxon>
        <taxon>Eutheria</taxon>
        <taxon>Laurasiatheria</taxon>
        <taxon>Carnivora</taxon>
        <taxon>Feliformia</taxon>
        <taxon>Felidae</taxon>
        <taxon>Pantherinae</taxon>
        <taxon>Panthera</taxon>
    </lineage>
</organism>
<accession>A0A8C8X8K4</accession>
<feature type="compositionally biased region" description="Basic and acidic residues" evidence="6">
    <location>
        <begin position="421"/>
        <end position="462"/>
    </location>
</feature>
<feature type="compositionally biased region" description="Basic and acidic residues" evidence="6">
    <location>
        <begin position="612"/>
        <end position="621"/>
    </location>
</feature>
<evidence type="ECO:0000313" key="8">
    <source>
        <dbReference type="Ensembl" id="ENSPLOP00000015844.1"/>
    </source>
</evidence>
<dbReference type="GO" id="GO:0042073">
    <property type="term" value="P:intraciliary transport"/>
    <property type="evidence" value="ECO:0007669"/>
    <property type="project" value="TreeGrafter"/>
</dbReference>
<dbReference type="AlphaFoldDB" id="A0A8C8X8K4"/>
<dbReference type="Ensembl" id="ENSPLOT00000017541.1">
    <property type="protein sequence ID" value="ENSPLOP00000015844.1"/>
    <property type="gene ID" value="ENSPLOG00000011547.1"/>
</dbReference>
<evidence type="ECO:0000256" key="2">
    <source>
        <dbReference type="ARBA" id="ARBA00023054"/>
    </source>
</evidence>
<name>A0A8C8X8K4_PANLE</name>
<dbReference type="Proteomes" id="UP000694399">
    <property type="component" value="Chromosome D1"/>
</dbReference>
<proteinExistence type="inferred from homology"/>
<feature type="compositionally biased region" description="Polar residues" evidence="6">
    <location>
        <begin position="102"/>
        <end position="111"/>
    </location>
</feature>
<dbReference type="InterPro" id="IPR028933">
    <property type="entry name" value="Lebercilin_dom"/>
</dbReference>
<feature type="compositionally biased region" description="Basic and acidic residues" evidence="6">
    <location>
        <begin position="577"/>
        <end position="589"/>
    </location>
</feature>
<feature type="compositionally biased region" description="Basic and acidic residues" evidence="6">
    <location>
        <begin position="375"/>
        <end position="384"/>
    </location>
</feature>
<reference evidence="8" key="3">
    <citation type="submission" date="2025-09" db="UniProtKB">
        <authorList>
            <consortium name="Ensembl"/>
        </authorList>
    </citation>
    <scope>IDENTIFICATION</scope>
</reference>
<evidence type="ECO:0000256" key="5">
    <source>
        <dbReference type="SAM" id="Coils"/>
    </source>
</evidence>
<dbReference type="PANTHER" id="PTHR16650">
    <property type="entry name" value="C21ORF13-RELATED"/>
    <property type="match status" value="1"/>
</dbReference>
<comment type="similarity">
    <text evidence="1">Belongs to the LCA5 family.</text>
</comment>
<evidence type="ECO:0000256" key="1">
    <source>
        <dbReference type="ARBA" id="ARBA00010229"/>
    </source>
</evidence>
<feature type="region of interest" description="Disordered" evidence="6">
    <location>
        <begin position="374"/>
        <end position="516"/>
    </location>
</feature>
<feature type="region of interest" description="Disordered" evidence="6">
    <location>
        <begin position="537"/>
        <end position="659"/>
    </location>
</feature>
<reference evidence="8" key="2">
    <citation type="submission" date="2025-08" db="UniProtKB">
        <authorList>
            <consortium name="Ensembl"/>
        </authorList>
    </citation>
    <scope>IDENTIFICATION</scope>
</reference>